<dbReference type="AlphaFoldDB" id="Q4R9W1"/>
<dbReference type="EMBL" id="CAAE01025144">
    <property type="protein sequence ID" value="CAG14822.1"/>
    <property type="molecule type" value="Genomic_DNA"/>
</dbReference>
<protein>
    <submittedName>
        <fullName evidence="2">(spotted green pufferfish) hypothetical protein</fullName>
    </submittedName>
</protein>
<dbReference type="KEGG" id="tng:GSTEN00036399G001"/>
<comment type="caution">
    <text evidence="2">The sequence shown here is derived from an EMBL/GenBank/DDBJ whole genome shotgun (WGS) entry which is preliminary data.</text>
</comment>
<feature type="region of interest" description="Disordered" evidence="1">
    <location>
        <begin position="155"/>
        <end position="174"/>
    </location>
</feature>
<gene>
    <name evidence="2" type="ORF">GSTENG00036399001</name>
</gene>
<organism evidence="2">
    <name type="scientific">Tetraodon nigroviridis</name>
    <name type="common">Spotted green pufferfish</name>
    <name type="synonym">Chelonodon nigroviridis</name>
    <dbReference type="NCBI Taxonomy" id="99883"/>
    <lineage>
        <taxon>Eukaryota</taxon>
        <taxon>Metazoa</taxon>
        <taxon>Chordata</taxon>
        <taxon>Craniata</taxon>
        <taxon>Vertebrata</taxon>
        <taxon>Euteleostomi</taxon>
        <taxon>Actinopterygii</taxon>
        <taxon>Neopterygii</taxon>
        <taxon>Teleostei</taxon>
        <taxon>Neoteleostei</taxon>
        <taxon>Acanthomorphata</taxon>
        <taxon>Eupercaria</taxon>
        <taxon>Tetraodontiformes</taxon>
        <taxon>Tetradontoidea</taxon>
        <taxon>Tetraodontidae</taxon>
        <taxon>Tetraodon</taxon>
    </lineage>
</organism>
<dbReference type="Gene3D" id="2.60.120.40">
    <property type="match status" value="1"/>
</dbReference>
<evidence type="ECO:0000256" key="1">
    <source>
        <dbReference type="SAM" id="MobiDB-lite"/>
    </source>
</evidence>
<accession>Q4R9W1</accession>
<evidence type="ECO:0000313" key="2">
    <source>
        <dbReference type="EMBL" id="CAG14822.1"/>
    </source>
</evidence>
<feature type="region of interest" description="Disordered" evidence="1">
    <location>
        <begin position="89"/>
        <end position="144"/>
    </location>
</feature>
<proteinExistence type="predicted"/>
<reference evidence="2" key="2">
    <citation type="submission" date="2004-02" db="EMBL/GenBank/DDBJ databases">
        <authorList>
            <consortium name="Genoscope"/>
            <consortium name="Whitehead Institute Centre for Genome Research"/>
        </authorList>
    </citation>
    <scope>NUCLEOTIDE SEQUENCE</scope>
</reference>
<feature type="non-terminal residue" evidence="2">
    <location>
        <position position="1"/>
    </location>
</feature>
<dbReference type="SUPFAM" id="SSF49842">
    <property type="entry name" value="TNF-like"/>
    <property type="match status" value="1"/>
</dbReference>
<name>Q4R9W1_TETNG</name>
<sequence length="174" mass="18579">LKVNLGVVQRRLEDLQTQRSGTLKVAFSAGLTDSGSVGPFDAETTLVFSKTFCNVGGAYDQSTGEHRCVHGSRPRTLLLQLHRRRLPEGLHRPAPVPQQPAGALQPGPERPRRLRSHVQRPGPAAGGGRRRPPAAAGQLPSVRRRPELQLLLRIPVVPPGASGGAVSRPAGSWG</sequence>
<reference evidence="2" key="1">
    <citation type="journal article" date="2004" name="Nature">
        <title>Genome duplication in the teleost fish Tetraodon nigroviridis reveals the early vertebrate proto-karyotype.</title>
        <authorList>
            <person name="Jaillon O."/>
            <person name="Aury J.-M."/>
            <person name="Brunet F."/>
            <person name="Petit J.-L."/>
            <person name="Stange-Thomann N."/>
            <person name="Mauceli E."/>
            <person name="Bouneau L."/>
            <person name="Fischer C."/>
            <person name="Ozouf-Costaz C."/>
            <person name="Bernot A."/>
            <person name="Nicaud S."/>
            <person name="Jaffe D."/>
            <person name="Fisher S."/>
            <person name="Lutfalla G."/>
            <person name="Dossat C."/>
            <person name="Segurens B."/>
            <person name="Dasilva C."/>
            <person name="Salanoubat M."/>
            <person name="Levy M."/>
            <person name="Boudet N."/>
            <person name="Castellano S."/>
            <person name="Anthouard V."/>
            <person name="Jubin C."/>
            <person name="Castelli V."/>
            <person name="Katinka M."/>
            <person name="Vacherie B."/>
            <person name="Biemont C."/>
            <person name="Skalli Z."/>
            <person name="Cattolico L."/>
            <person name="Poulain J."/>
            <person name="De Berardinis V."/>
            <person name="Cruaud C."/>
            <person name="Duprat S."/>
            <person name="Brottier P."/>
            <person name="Coutanceau J.-P."/>
            <person name="Gouzy J."/>
            <person name="Parra G."/>
            <person name="Lardier G."/>
            <person name="Chapple C."/>
            <person name="McKernan K.J."/>
            <person name="McEwan P."/>
            <person name="Bosak S."/>
            <person name="Kellis M."/>
            <person name="Volff J.-N."/>
            <person name="Guigo R."/>
            <person name="Zody M.C."/>
            <person name="Mesirov J."/>
            <person name="Lindblad-Toh K."/>
            <person name="Birren B."/>
            <person name="Nusbaum C."/>
            <person name="Kahn D."/>
            <person name="Robinson-Rechavi M."/>
            <person name="Laudet V."/>
            <person name="Schachter V."/>
            <person name="Quetier F."/>
            <person name="Saurin W."/>
            <person name="Scarpelli C."/>
            <person name="Wincker P."/>
            <person name="Lander E.S."/>
            <person name="Weissenbach J."/>
            <person name="Roest Crollius H."/>
        </authorList>
    </citation>
    <scope>NUCLEOTIDE SEQUENCE [LARGE SCALE GENOMIC DNA]</scope>
</reference>
<dbReference type="OrthoDB" id="6154955at2759"/>
<dbReference type="InterPro" id="IPR008983">
    <property type="entry name" value="Tumour_necrosis_fac-like_dom"/>
</dbReference>